<name>A0A8S1PHP8_PARPR</name>
<comment type="caution">
    <text evidence="1">The sequence shown here is derived from an EMBL/GenBank/DDBJ whole genome shotgun (WGS) entry which is preliminary data.</text>
</comment>
<sequence>MLRIFTLKGIPKDRVQSIIKILSKLCNYKNPHNIKFYEASFDQDMKYLEYQIVSDYLDRQYEYPMNEQVIWKIIQEIS</sequence>
<protein>
    <submittedName>
        <fullName evidence="1">Uncharacterized protein</fullName>
    </submittedName>
</protein>
<accession>A0A8S1PHP8</accession>
<organism evidence="1 2">
    <name type="scientific">Paramecium primaurelia</name>
    <dbReference type="NCBI Taxonomy" id="5886"/>
    <lineage>
        <taxon>Eukaryota</taxon>
        <taxon>Sar</taxon>
        <taxon>Alveolata</taxon>
        <taxon>Ciliophora</taxon>
        <taxon>Intramacronucleata</taxon>
        <taxon>Oligohymenophorea</taxon>
        <taxon>Peniculida</taxon>
        <taxon>Parameciidae</taxon>
        <taxon>Paramecium</taxon>
    </lineage>
</organism>
<keyword evidence="2" id="KW-1185">Reference proteome</keyword>
<gene>
    <name evidence="1" type="ORF">PPRIM_AZ9-3.1.T1190055</name>
</gene>
<dbReference type="EMBL" id="CAJJDM010000122">
    <property type="protein sequence ID" value="CAD8102737.1"/>
    <property type="molecule type" value="Genomic_DNA"/>
</dbReference>
<dbReference type="Proteomes" id="UP000688137">
    <property type="component" value="Unassembled WGS sequence"/>
</dbReference>
<proteinExistence type="predicted"/>
<dbReference type="AlphaFoldDB" id="A0A8S1PHP8"/>
<evidence type="ECO:0000313" key="2">
    <source>
        <dbReference type="Proteomes" id="UP000688137"/>
    </source>
</evidence>
<evidence type="ECO:0000313" key="1">
    <source>
        <dbReference type="EMBL" id="CAD8102737.1"/>
    </source>
</evidence>
<reference evidence="1" key="1">
    <citation type="submission" date="2021-01" db="EMBL/GenBank/DDBJ databases">
        <authorList>
            <consortium name="Genoscope - CEA"/>
            <person name="William W."/>
        </authorList>
    </citation>
    <scope>NUCLEOTIDE SEQUENCE</scope>
</reference>